<evidence type="ECO:0000259" key="1">
    <source>
        <dbReference type="Pfam" id="PF13349"/>
    </source>
</evidence>
<evidence type="ECO:0000313" key="2">
    <source>
        <dbReference type="EMBL" id="PXY31528.1"/>
    </source>
</evidence>
<name>A0A2V4B8E5_9PSEU</name>
<evidence type="ECO:0000313" key="3">
    <source>
        <dbReference type="Proteomes" id="UP000249915"/>
    </source>
</evidence>
<accession>A0A2V4B8E5</accession>
<sequence>MGRAGLAVGGVALIGVGVAVAFGWLWPSTAEATAELDQPVSTVRVAGDSGDVTIRAADVDAATVRQVFRYRWDRPGDAYSVEGTTLVLGACEDWSCSVDYEVLVPSGTTVTGNVDSGELTIEGVASADVEADSGDIDVRDVAGPVTVRLDSGSFTGEGLSGTVEADLSSGDVDVTLSEPGDVRVSVDSGDVRVAVPEGDYRVDGDSDSGDRDIEITQDPSAGNVLDLGTDSGDVTVTRA</sequence>
<gene>
    <name evidence="2" type="ORF">BAY60_03900</name>
</gene>
<dbReference type="OrthoDB" id="4331847at2"/>
<keyword evidence="3" id="KW-1185">Reference proteome</keyword>
<feature type="domain" description="DUF4097" evidence="1">
    <location>
        <begin position="42"/>
        <end position="237"/>
    </location>
</feature>
<comment type="caution">
    <text evidence="2">The sequence shown here is derived from an EMBL/GenBank/DDBJ whole genome shotgun (WGS) entry which is preliminary data.</text>
</comment>
<dbReference type="Proteomes" id="UP000249915">
    <property type="component" value="Unassembled WGS sequence"/>
</dbReference>
<organism evidence="2 3">
    <name type="scientific">Prauserella muralis</name>
    <dbReference type="NCBI Taxonomy" id="588067"/>
    <lineage>
        <taxon>Bacteria</taxon>
        <taxon>Bacillati</taxon>
        <taxon>Actinomycetota</taxon>
        <taxon>Actinomycetes</taxon>
        <taxon>Pseudonocardiales</taxon>
        <taxon>Pseudonocardiaceae</taxon>
        <taxon>Prauserella</taxon>
    </lineage>
</organism>
<dbReference type="RefSeq" id="WP_112279561.1">
    <property type="nucleotide sequence ID" value="NZ_MASW01000001.1"/>
</dbReference>
<dbReference type="AlphaFoldDB" id="A0A2V4B8E5"/>
<dbReference type="Pfam" id="PF13349">
    <property type="entry name" value="DUF4097"/>
    <property type="match status" value="1"/>
</dbReference>
<dbReference type="EMBL" id="MASW01000001">
    <property type="protein sequence ID" value="PXY31528.1"/>
    <property type="molecule type" value="Genomic_DNA"/>
</dbReference>
<dbReference type="InterPro" id="IPR025164">
    <property type="entry name" value="Toastrack_DUF4097"/>
</dbReference>
<protein>
    <recommendedName>
        <fullName evidence="1">DUF4097 domain-containing protein</fullName>
    </recommendedName>
</protein>
<reference evidence="2 3" key="1">
    <citation type="submission" date="2016-07" db="EMBL/GenBank/DDBJ databases">
        <title>Draft genome sequence of Prauserella muralis DSM 45305, isolated from a mould-covered wall in an indoor environment.</title>
        <authorList>
            <person name="Ruckert C."/>
            <person name="Albersmeier A."/>
            <person name="Jiang C.-L."/>
            <person name="Jiang Y."/>
            <person name="Kalinowski J."/>
            <person name="Schneider O."/>
            <person name="Winkler A."/>
            <person name="Zotchev S.B."/>
        </authorList>
    </citation>
    <scope>NUCLEOTIDE SEQUENCE [LARGE SCALE GENOMIC DNA]</scope>
    <source>
        <strain evidence="2 3">DSM 45305</strain>
    </source>
</reference>
<proteinExistence type="predicted"/>